<dbReference type="GO" id="GO:0042597">
    <property type="term" value="C:periplasmic space"/>
    <property type="evidence" value="ECO:0007669"/>
    <property type="project" value="UniProtKB-SubCell"/>
</dbReference>
<gene>
    <name evidence="7" type="ORF">CLV98_101107</name>
</gene>
<dbReference type="PANTHER" id="PTHR39210">
    <property type="entry name" value="HEPARIN-SULFATE LYASE"/>
    <property type="match status" value="1"/>
</dbReference>
<dbReference type="Pfam" id="PF16889">
    <property type="entry name" value="Hepar_II_III_N"/>
    <property type="match status" value="1"/>
</dbReference>
<protein>
    <submittedName>
        <fullName evidence="7">Heparinase II/III-like protein</fullName>
    </submittedName>
</protein>
<feature type="domain" description="Heparin-sulfate lyase N-terminal" evidence="6">
    <location>
        <begin position="176"/>
        <end position="320"/>
    </location>
</feature>
<name>A0A316AQQ8_9BACT</name>
<organism evidence="7 8">
    <name type="scientific">Dyadobacter jejuensis</name>
    <dbReference type="NCBI Taxonomy" id="1082580"/>
    <lineage>
        <taxon>Bacteria</taxon>
        <taxon>Pseudomonadati</taxon>
        <taxon>Bacteroidota</taxon>
        <taxon>Cytophagia</taxon>
        <taxon>Cytophagales</taxon>
        <taxon>Spirosomataceae</taxon>
        <taxon>Dyadobacter</taxon>
    </lineage>
</organism>
<evidence type="ECO:0000256" key="3">
    <source>
        <dbReference type="ARBA" id="ARBA00022764"/>
    </source>
</evidence>
<comment type="caution">
    <text evidence="7">The sequence shown here is derived from an EMBL/GenBank/DDBJ whole genome shotgun (WGS) entry which is preliminary data.</text>
</comment>
<evidence type="ECO:0000256" key="1">
    <source>
        <dbReference type="ARBA" id="ARBA00004418"/>
    </source>
</evidence>
<dbReference type="InterPro" id="IPR008929">
    <property type="entry name" value="Chondroitin_lyas"/>
</dbReference>
<proteinExistence type="predicted"/>
<dbReference type="InterPro" id="IPR031680">
    <property type="entry name" value="Hepar_II_III_N"/>
</dbReference>
<reference evidence="7 8" key="1">
    <citation type="submission" date="2018-03" db="EMBL/GenBank/DDBJ databases">
        <title>Genomic Encyclopedia of Archaeal and Bacterial Type Strains, Phase II (KMG-II): from individual species to whole genera.</title>
        <authorList>
            <person name="Goeker M."/>
        </authorList>
    </citation>
    <scope>NUCLEOTIDE SEQUENCE [LARGE SCALE GENOMIC DNA]</scope>
    <source>
        <strain evidence="7 8">DSM 100346</strain>
    </source>
</reference>
<evidence type="ECO:0000256" key="4">
    <source>
        <dbReference type="ARBA" id="ARBA00023239"/>
    </source>
</evidence>
<evidence type="ECO:0000313" key="8">
    <source>
        <dbReference type="Proteomes" id="UP000245880"/>
    </source>
</evidence>
<dbReference type="RefSeq" id="WP_109671913.1">
    <property type="nucleotide sequence ID" value="NZ_QGDT01000001.1"/>
</dbReference>
<evidence type="ECO:0000313" key="7">
    <source>
        <dbReference type="EMBL" id="PWJ59932.1"/>
    </source>
</evidence>
<keyword evidence="4" id="KW-0456">Lyase</keyword>
<keyword evidence="8" id="KW-1185">Reference proteome</keyword>
<dbReference type="AlphaFoldDB" id="A0A316AQQ8"/>
<keyword evidence="3" id="KW-0574">Periplasm</keyword>
<evidence type="ECO:0000256" key="2">
    <source>
        <dbReference type="ARBA" id="ARBA00022729"/>
    </source>
</evidence>
<dbReference type="SUPFAM" id="SSF48230">
    <property type="entry name" value="Chondroitin AC/alginate lyase"/>
    <property type="match status" value="1"/>
</dbReference>
<dbReference type="EMBL" id="QGDT01000001">
    <property type="protein sequence ID" value="PWJ59932.1"/>
    <property type="molecule type" value="Genomic_DNA"/>
</dbReference>
<keyword evidence="2" id="KW-0732">Signal</keyword>
<evidence type="ECO:0000259" key="6">
    <source>
        <dbReference type="Pfam" id="PF16889"/>
    </source>
</evidence>
<dbReference type="InterPro" id="IPR012480">
    <property type="entry name" value="Hepar_II_III_C"/>
</dbReference>
<sequence>MVKILTIGVEMIRNMGLTYLLYRVGFILLRKTGWFLKTFPMAATDNSSPISLEDWLKRPIPFIMNRQSGGGMLEGRRPQPSESVMLRLKHRAEAIARHRYLYFGATWLEVPDWHTHPITHYRYPPGRHWSSISDFTRQHGDIKYIWEKGRFGFLIDLIRYEWYSGVDQWELVARRITSWINDNPVNCGPHWYCGQEIALRVLHWTYALHFYRNRISAELFAKMMNSIRQQMLHVAESQAYDRVTVRNNHVLTQFLALYTVGSLFPFLDESNDWKQLGKEGFESEILFQISEEGSYLQHSMNYHRVVVQLLTWAFRLSQAMHDPFKAPVIDRAKATLSFLRDCQDPHSGWLPHYGPHDGSLFFSFSDEPLRDFRPQLASLAHALAPIYASGGWQEELGWWGMEARGESMARQPCLARVTNYDQGGYYILKDRESMSFLRNTAYITRPFQADNLHLDLWVQGKNILRDAGTFSYHQFDEGSAYFSGTAAHNTVQINASDQMQRGPRFVWNHWVGEASGGWSYHEERKQYIFYGYFIGYKHLAPKIVHRRIVTKPIGELCWVVEDWLEGVPAALPIRQLWHPSPGFERDYSLRAVDAMGQALRPSAEVGWHADTYGHRQRADQLYFALTDGYIKTTIQRK</sequence>
<accession>A0A316AQQ8</accession>
<dbReference type="Gene3D" id="2.70.98.70">
    <property type="match status" value="1"/>
</dbReference>
<dbReference type="GO" id="GO:0016829">
    <property type="term" value="F:lyase activity"/>
    <property type="evidence" value="ECO:0007669"/>
    <property type="project" value="UniProtKB-KW"/>
</dbReference>
<comment type="subcellular location">
    <subcellularLocation>
        <location evidence="1">Periplasm</location>
    </subcellularLocation>
</comment>
<feature type="domain" description="Heparinase II/III-like C-terminal" evidence="5">
    <location>
        <begin position="417"/>
        <end position="614"/>
    </location>
</feature>
<dbReference type="OrthoDB" id="7335480at2"/>
<dbReference type="PANTHER" id="PTHR39210:SF1">
    <property type="entry name" value="HEPARIN-SULFATE LYASE"/>
    <property type="match status" value="1"/>
</dbReference>
<dbReference type="Pfam" id="PF07940">
    <property type="entry name" value="Hepar_II_III_C"/>
    <property type="match status" value="1"/>
</dbReference>
<dbReference type="Proteomes" id="UP000245880">
    <property type="component" value="Unassembled WGS sequence"/>
</dbReference>
<dbReference type="Gene3D" id="1.50.10.100">
    <property type="entry name" value="Chondroitin AC/alginate lyase"/>
    <property type="match status" value="1"/>
</dbReference>
<evidence type="ECO:0000259" key="5">
    <source>
        <dbReference type="Pfam" id="PF07940"/>
    </source>
</evidence>